<dbReference type="EMBL" id="BJHX01000001">
    <property type="protein sequence ID" value="GDY64652.1"/>
    <property type="molecule type" value="Genomic_DNA"/>
</dbReference>
<protein>
    <submittedName>
        <fullName evidence="2">Uncharacterized protein</fullName>
    </submittedName>
</protein>
<gene>
    <name evidence="2" type="ORF">SAV14893_040450</name>
    <name evidence="3" type="ORF">SAV31267_046500</name>
</gene>
<accession>A0A4D4LTK1</accession>
<evidence type="ECO:0000313" key="5">
    <source>
        <dbReference type="Proteomes" id="UP000302139"/>
    </source>
</evidence>
<evidence type="ECO:0000313" key="4">
    <source>
        <dbReference type="Proteomes" id="UP000299211"/>
    </source>
</evidence>
<feature type="region of interest" description="Disordered" evidence="1">
    <location>
        <begin position="145"/>
        <end position="190"/>
    </location>
</feature>
<dbReference type="Proteomes" id="UP000299211">
    <property type="component" value="Unassembled WGS sequence"/>
</dbReference>
<evidence type="ECO:0000313" key="3">
    <source>
        <dbReference type="EMBL" id="GDY75165.1"/>
    </source>
</evidence>
<dbReference type="AlphaFoldDB" id="A0A4D4LTK1"/>
<reference evidence="2 5" key="2">
    <citation type="submission" date="2019-04" db="EMBL/GenBank/DDBJ databases">
        <title>Draft genome sequences of Streptomyces avermitilis NBRC 14893.</title>
        <authorList>
            <person name="Komaki H."/>
            <person name="Tamura T."/>
            <person name="Hosoyama A."/>
        </authorList>
    </citation>
    <scope>NUCLEOTIDE SEQUENCE [LARGE SCALE GENOMIC DNA]</scope>
    <source>
        <strain evidence="2 5">NBRC 14893</strain>
    </source>
</reference>
<dbReference type="PROSITE" id="PS51257">
    <property type="entry name" value="PROKAR_LIPOPROTEIN"/>
    <property type="match status" value="1"/>
</dbReference>
<proteinExistence type="predicted"/>
<dbReference type="EMBL" id="BJHY01000001">
    <property type="protein sequence ID" value="GDY75165.1"/>
    <property type="molecule type" value="Genomic_DNA"/>
</dbReference>
<name>A0A4D4LTK1_STRAX</name>
<sequence>MRGVSVTILVGMLLLTGCGTSEQPAEGKPKMNMQEAAENADKMLDGTFAAIKPAVHWTHGETTAGSCDVSRRRAVMTIISPERRGSFLGVVERYWKAEGYRQLGVNRSTKSPATYFETPDQFRVRLLIGGNGQAFFEVATPCVTKSSVSPPTAETVGPNYAGGSIPDPNVRSDFWSSTTPTPSASPSEKN</sequence>
<dbReference type="Proteomes" id="UP000302139">
    <property type="component" value="Unassembled WGS sequence"/>
</dbReference>
<reference evidence="3 4" key="1">
    <citation type="submission" date="2019-04" db="EMBL/GenBank/DDBJ databases">
        <title>Draft genome sequences of Streptomyces avermitilis ATCC 31267.</title>
        <authorList>
            <person name="Komaki H."/>
            <person name="Tamura T."/>
            <person name="Hosoyama A."/>
        </authorList>
    </citation>
    <scope>NUCLEOTIDE SEQUENCE [LARGE SCALE GENOMIC DNA]</scope>
    <source>
        <strain evidence="3 4">ATCC 31267</strain>
    </source>
</reference>
<feature type="compositionally biased region" description="Low complexity" evidence="1">
    <location>
        <begin position="176"/>
        <end position="190"/>
    </location>
</feature>
<evidence type="ECO:0000256" key="1">
    <source>
        <dbReference type="SAM" id="MobiDB-lite"/>
    </source>
</evidence>
<comment type="caution">
    <text evidence="2">The sequence shown here is derived from an EMBL/GenBank/DDBJ whole genome shotgun (WGS) entry which is preliminary data.</text>
</comment>
<evidence type="ECO:0000313" key="2">
    <source>
        <dbReference type="EMBL" id="GDY64652.1"/>
    </source>
</evidence>
<organism evidence="2 5">
    <name type="scientific">Streptomyces avermitilis</name>
    <dbReference type="NCBI Taxonomy" id="33903"/>
    <lineage>
        <taxon>Bacteria</taxon>
        <taxon>Bacillati</taxon>
        <taxon>Actinomycetota</taxon>
        <taxon>Actinomycetes</taxon>
        <taxon>Kitasatosporales</taxon>
        <taxon>Streptomycetaceae</taxon>
        <taxon>Streptomyces</taxon>
    </lineage>
</organism>